<proteinExistence type="predicted"/>
<accession>X1H9Z6</accession>
<evidence type="ECO:0008006" key="2">
    <source>
        <dbReference type="Google" id="ProtNLM"/>
    </source>
</evidence>
<evidence type="ECO:0000313" key="1">
    <source>
        <dbReference type="EMBL" id="GAH50669.1"/>
    </source>
</evidence>
<name>X1H9Z6_9ZZZZ</name>
<organism evidence="1">
    <name type="scientific">marine sediment metagenome</name>
    <dbReference type="NCBI Taxonomy" id="412755"/>
    <lineage>
        <taxon>unclassified sequences</taxon>
        <taxon>metagenomes</taxon>
        <taxon>ecological metagenomes</taxon>
    </lineage>
</organism>
<gene>
    <name evidence="1" type="ORF">S03H2_27631</name>
</gene>
<dbReference type="AlphaFoldDB" id="X1H9Z6"/>
<dbReference type="EMBL" id="BARU01016627">
    <property type="protein sequence ID" value="GAH50669.1"/>
    <property type="molecule type" value="Genomic_DNA"/>
</dbReference>
<reference evidence="1" key="1">
    <citation type="journal article" date="2014" name="Front. Microbiol.">
        <title>High frequency of phylogenetically diverse reductive dehalogenase-homologous genes in deep subseafloor sedimentary metagenomes.</title>
        <authorList>
            <person name="Kawai M."/>
            <person name="Futagami T."/>
            <person name="Toyoda A."/>
            <person name="Takaki Y."/>
            <person name="Nishi S."/>
            <person name="Hori S."/>
            <person name="Arai W."/>
            <person name="Tsubouchi T."/>
            <person name="Morono Y."/>
            <person name="Uchiyama I."/>
            <person name="Ito T."/>
            <person name="Fujiyama A."/>
            <person name="Inagaki F."/>
            <person name="Takami H."/>
        </authorList>
    </citation>
    <scope>NUCLEOTIDE SEQUENCE</scope>
    <source>
        <strain evidence="1">Expedition CK06-06</strain>
    </source>
</reference>
<protein>
    <recommendedName>
        <fullName evidence="2">Gelsolin-like domain-containing protein</fullName>
    </recommendedName>
</protein>
<sequence length="102" mass="11772">MIENVIKTFKLNYDGTFDEIACENIKDVFTIVNILAIYIQKIKTMYIWIGRNATQALKNHVAKIRVILKEEFPISSNILLYDSSAESTSLFITSIQRNKIKN</sequence>
<comment type="caution">
    <text evidence="1">The sequence shown here is derived from an EMBL/GenBank/DDBJ whole genome shotgun (WGS) entry which is preliminary data.</text>
</comment>